<proteinExistence type="predicted"/>
<dbReference type="Proteomes" id="UP000017800">
    <property type="component" value="Unassembled WGS sequence"/>
</dbReference>
<dbReference type="AlphaFoldDB" id="V5FAR2"/>
<reference evidence="1 2" key="1">
    <citation type="submission" date="2013-10" db="EMBL/GenBank/DDBJ databases">
        <authorList>
            <person name="Ichikawa N."/>
            <person name="Kimura A."/>
            <person name="Ohji S."/>
            <person name="Hosoyama A."/>
            <person name="Fujita N."/>
        </authorList>
    </citation>
    <scope>NUCLEOTIDE SEQUENCE [LARGE SCALE GENOMIC DNA]</scope>
    <source>
        <strain evidence="1 2">NBRC 102217</strain>
    </source>
</reference>
<comment type="caution">
    <text evidence="1">The sequence shown here is derived from an EMBL/GenBank/DDBJ whole genome shotgun (WGS) entry which is preliminary data.</text>
</comment>
<gene>
    <name evidence="1" type="ORF">VHA01S_004_00320</name>
</gene>
<protein>
    <submittedName>
        <fullName evidence="1">Uncharacterized protein</fullName>
    </submittedName>
</protein>
<keyword evidence="2" id="KW-1185">Reference proteome</keyword>
<name>V5FAR2_9VIBR</name>
<evidence type="ECO:0000313" key="1">
    <source>
        <dbReference type="EMBL" id="GAD88258.1"/>
    </source>
</evidence>
<evidence type="ECO:0000313" key="2">
    <source>
        <dbReference type="Proteomes" id="UP000017800"/>
    </source>
</evidence>
<dbReference type="eggNOG" id="ENOG5031P52">
    <property type="taxonomic scope" value="Bacteria"/>
</dbReference>
<dbReference type="EMBL" id="BAUJ01000004">
    <property type="protein sequence ID" value="GAD88258.1"/>
    <property type="molecule type" value="Genomic_DNA"/>
</dbReference>
<reference evidence="1 2" key="2">
    <citation type="submission" date="2013-11" db="EMBL/GenBank/DDBJ databases">
        <title>Whole genome shotgun sequence of Vibrio halioticoli NBRC 102217.</title>
        <authorList>
            <person name="Isaki S."/>
            <person name="Kimura A."/>
            <person name="Ohji S."/>
            <person name="Hosoyama A."/>
            <person name="Fujita N."/>
            <person name="Hashimoto M."/>
            <person name="Hosoyama Y."/>
            <person name="Yamazoe A."/>
        </authorList>
    </citation>
    <scope>NUCLEOTIDE SEQUENCE [LARGE SCALE GENOMIC DNA]</scope>
    <source>
        <strain evidence="1 2">NBRC 102217</strain>
    </source>
</reference>
<organism evidence="1 2">
    <name type="scientific">Vibrio halioticoli NBRC 102217</name>
    <dbReference type="NCBI Taxonomy" id="1219072"/>
    <lineage>
        <taxon>Bacteria</taxon>
        <taxon>Pseudomonadati</taxon>
        <taxon>Pseudomonadota</taxon>
        <taxon>Gammaproteobacteria</taxon>
        <taxon>Vibrionales</taxon>
        <taxon>Vibrionaceae</taxon>
        <taxon>Vibrio</taxon>
    </lineage>
</organism>
<sequence length="157" mass="17885">MYPVENGEVSVDNILRLEAYDTNLAIYKTIGDAVSVYIDFCYKHFIDSSLSDDDYKLMMESFLCGAQLTTANYEPLMSAASKLSFHEANEEKAKRAIELRDNLKQAHPTKSDSWIAERVAIKITDELNAQLADDEKKRSVSKKTIQRYFTEANKSQL</sequence>
<accession>V5FAR2</accession>